<evidence type="ECO:0000313" key="9">
    <source>
        <dbReference type="EMBL" id="VVJ20741.1"/>
    </source>
</evidence>
<dbReference type="FunFam" id="1.10.630.10:FF:000018">
    <property type="entry name" value="Cytochrome P450 monooxygenase"/>
    <property type="match status" value="1"/>
</dbReference>
<dbReference type="InterPro" id="IPR001128">
    <property type="entry name" value="Cyt_P450"/>
</dbReference>
<dbReference type="Pfam" id="PF00067">
    <property type="entry name" value="p450"/>
    <property type="match status" value="1"/>
</dbReference>
<dbReference type="InterPro" id="IPR002397">
    <property type="entry name" value="Cyt_P450_B"/>
</dbReference>
<evidence type="ECO:0000256" key="8">
    <source>
        <dbReference type="ARBA" id="ARBA00055433"/>
    </source>
</evidence>
<organism evidence="9 10">
    <name type="scientific">Amycolatopsis camponoti</name>
    <dbReference type="NCBI Taxonomy" id="2606593"/>
    <lineage>
        <taxon>Bacteria</taxon>
        <taxon>Bacillati</taxon>
        <taxon>Actinomycetota</taxon>
        <taxon>Actinomycetes</taxon>
        <taxon>Pseudonocardiales</taxon>
        <taxon>Pseudonocardiaceae</taxon>
        <taxon>Amycolatopsis</taxon>
    </lineage>
</organism>
<evidence type="ECO:0000256" key="5">
    <source>
        <dbReference type="ARBA" id="ARBA00023002"/>
    </source>
</evidence>
<keyword evidence="4" id="KW-0479">Metal-binding</keyword>
<evidence type="ECO:0000256" key="2">
    <source>
        <dbReference type="ARBA" id="ARBA00010617"/>
    </source>
</evidence>
<dbReference type="PANTHER" id="PTHR46696">
    <property type="entry name" value="P450, PUTATIVE (EUROFUNG)-RELATED"/>
    <property type="match status" value="1"/>
</dbReference>
<keyword evidence="6" id="KW-0408">Iron</keyword>
<dbReference type="RefSeq" id="WP_196425558.1">
    <property type="nucleotide sequence ID" value="NZ_CABVGP010000002.1"/>
</dbReference>
<protein>
    <submittedName>
        <fullName evidence="9">Cytochrome P450 hydroxylase</fullName>
    </submittedName>
</protein>
<keyword evidence="7" id="KW-0503">Monooxygenase</keyword>
<dbReference type="GO" id="GO:0005506">
    <property type="term" value="F:iron ion binding"/>
    <property type="evidence" value="ECO:0007669"/>
    <property type="project" value="InterPro"/>
</dbReference>
<reference evidence="9 10" key="1">
    <citation type="submission" date="2019-09" db="EMBL/GenBank/DDBJ databases">
        <authorList>
            <person name="Leyn A S."/>
        </authorList>
    </citation>
    <scope>NUCLEOTIDE SEQUENCE [LARGE SCALE GENOMIC DNA]</scope>
    <source>
        <strain evidence="9">AA231_1</strain>
    </source>
</reference>
<sequence length="409" mass="44459">MVDSIAITADLSDPEFLQNPYPALARLRRETPVARVRTAFGFDAWLLTEYELVRESLADPRLVRNVPGEVDPIRQGIPGGGAAVAGRDFVPPSVLDTVDPPEHTRLRALVQPAFTSHRVDGLVGRIETVVAPLVDELAGTPEWDVIPRIAYRLPLAVIGDLLGAPRGDDLELMRITAGLLAEDTDEDSFMAHRVALHSLRDYLVALIAEKRRQPGPDLTSTLAEAVPASDEVAGYELVSLLVNIVVAGYVTTGNMIGSGVAALLTHPDQLALLREDRGHIPSAVEEFGRIEAPFTSVLAFAAEDLAYGEVAIERGDAVIASLTAANRDPARFADPDRFDITRTDHGQLAYSRGIHRCLGSHLARVELAVFLKLLLDRFPVLELDCAPEDLRWRAIGEIRGLRAVPVRTA</sequence>
<dbReference type="GO" id="GO:0016705">
    <property type="term" value="F:oxidoreductase activity, acting on paired donors, with incorporation or reduction of molecular oxygen"/>
    <property type="evidence" value="ECO:0007669"/>
    <property type="project" value="InterPro"/>
</dbReference>
<keyword evidence="10" id="KW-1185">Reference proteome</keyword>
<dbReference type="Gene3D" id="1.10.630.10">
    <property type="entry name" value="Cytochrome P450"/>
    <property type="match status" value="1"/>
</dbReference>
<comment type="function">
    <text evidence="8">Involved in the coupling of aromatic side chains of the heptapeptide of vancomycin.</text>
</comment>
<dbReference type="EMBL" id="CABVGP010000002">
    <property type="protein sequence ID" value="VVJ20741.1"/>
    <property type="molecule type" value="Genomic_DNA"/>
</dbReference>
<comment type="pathway">
    <text evidence="1">Antibiotic biosynthesis; vancomycin biosynthesis.</text>
</comment>
<gene>
    <name evidence="9" type="ORF">AA23TX_05762</name>
</gene>
<dbReference type="AlphaFoldDB" id="A0A6I8LUM8"/>
<evidence type="ECO:0000256" key="1">
    <source>
        <dbReference type="ARBA" id="ARBA00004660"/>
    </source>
</evidence>
<dbReference type="SUPFAM" id="SSF48264">
    <property type="entry name" value="Cytochrome P450"/>
    <property type="match status" value="1"/>
</dbReference>
<dbReference type="GO" id="GO:0020037">
    <property type="term" value="F:heme binding"/>
    <property type="evidence" value="ECO:0007669"/>
    <property type="project" value="InterPro"/>
</dbReference>
<name>A0A6I8LUM8_9PSEU</name>
<evidence type="ECO:0000256" key="4">
    <source>
        <dbReference type="ARBA" id="ARBA00022723"/>
    </source>
</evidence>
<accession>A0A6I8LUM8</accession>
<evidence type="ECO:0000313" key="10">
    <source>
        <dbReference type="Proteomes" id="UP000399805"/>
    </source>
</evidence>
<dbReference type="InterPro" id="IPR036396">
    <property type="entry name" value="Cyt_P450_sf"/>
</dbReference>
<dbReference type="GO" id="GO:0004497">
    <property type="term" value="F:monooxygenase activity"/>
    <property type="evidence" value="ECO:0007669"/>
    <property type="project" value="UniProtKB-KW"/>
</dbReference>
<evidence type="ECO:0000256" key="6">
    <source>
        <dbReference type="ARBA" id="ARBA00023004"/>
    </source>
</evidence>
<evidence type="ECO:0000256" key="3">
    <source>
        <dbReference type="ARBA" id="ARBA00022617"/>
    </source>
</evidence>
<keyword evidence="5" id="KW-0560">Oxidoreductase</keyword>
<dbReference type="PANTHER" id="PTHR46696:SF1">
    <property type="entry name" value="CYTOCHROME P450 YJIB-RELATED"/>
    <property type="match status" value="1"/>
</dbReference>
<keyword evidence="3" id="KW-0349">Heme</keyword>
<evidence type="ECO:0000256" key="7">
    <source>
        <dbReference type="ARBA" id="ARBA00023033"/>
    </source>
</evidence>
<comment type="similarity">
    <text evidence="2">Belongs to the cytochrome P450 family.</text>
</comment>
<dbReference type="PRINTS" id="PR00359">
    <property type="entry name" value="BP450"/>
</dbReference>
<proteinExistence type="inferred from homology"/>
<dbReference type="Proteomes" id="UP000399805">
    <property type="component" value="Unassembled WGS sequence"/>
</dbReference>